<protein>
    <submittedName>
        <fullName evidence="1">Uncharacterized protein</fullName>
    </submittedName>
</protein>
<dbReference type="EMBL" id="BKCJ010006795">
    <property type="protein sequence ID" value="GEU73986.1"/>
    <property type="molecule type" value="Genomic_DNA"/>
</dbReference>
<sequence length="136" mass="15165">MALFLSTYANLKASIDKYYDVNIAHRDQTDKLVEASISSLDKSSTTISDLYKGLNIITELIKEINDTVKDDPVINKKISEATESFIKISIYITEVLSLVKGFNFSDLQSYVNALHAHALKQDEELAAWAKSSTNMA</sequence>
<accession>A0A6L2MJ29</accession>
<organism evidence="1">
    <name type="scientific">Tanacetum cinerariifolium</name>
    <name type="common">Dalmatian daisy</name>
    <name type="synonym">Chrysanthemum cinerariifolium</name>
    <dbReference type="NCBI Taxonomy" id="118510"/>
    <lineage>
        <taxon>Eukaryota</taxon>
        <taxon>Viridiplantae</taxon>
        <taxon>Streptophyta</taxon>
        <taxon>Embryophyta</taxon>
        <taxon>Tracheophyta</taxon>
        <taxon>Spermatophyta</taxon>
        <taxon>Magnoliopsida</taxon>
        <taxon>eudicotyledons</taxon>
        <taxon>Gunneridae</taxon>
        <taxon>Pentapetalae</taxon>
        <taxon>asterids</taxon>
        <taxon>campanulids</taxon>
        <taxon>Asterales</taxon>
        <taxon>Asteraceae</taxon>
        <taxon>Asteroideae</taxon>
        <taxon>Anthemideae</taxon>
        <taxon>Anthemidinae</taxon>
        <taxon>Tanacetum</taxon>
    </lineage>
</organism>
<comment type="caution">
    <text evidence="1">The sequence shown here is derived from an EMBL/GenBank/DDBJ whole genome shotgun (WGS) entry which is preliminary data.</text>
</comment>
<dbReference type="AlphaFoldDB" id="A0A6L2MJ29"/>
<name>A0A6L2MJ29_TANCI</name>
<reference evidence="1" key="1">
    <citation type="journal article" date="2019" name="Sci. Rep.">
        <title>Draft genome of Tanacetum cinerariifolium, the natural source of mosquito coil.</title>
        <authorList>
            <person name="Yamashiro T."/>
            <person name="Shiraishi A."/>
            <person name="Satake H."/>
            <person name="Nakayama K."/>
        </authorList>
    </citation>
    <scope>NUCLEOTIDE SEQUENCE</scope>
</reference>
<evidence type="ECO:0000313" key="1">
    <source>
        <dbReference type="EMBL" id="GEU73986.1"/>
    </source>
</evidence>
<proteinExistence type="predicted"/>
<gene>
    <name evidence="1" type="ORF">Tci_045964</name>
</gene>